<evidence type="ECO:0000313" key="2">
    <source>
        <dbReference type="EMBL" id="RSH80455.1"/>
    </source>
</evidence>
<dbReference type="RefSeq" id="XP_028475402.1">
    <property type="nucleotide sequence ID" value="XM_028624330.1"/>
</dbReference>
<dbReference type="Proteomes" id="UP000279236">
    <property type="component" value="Unassembled WGS sequence"/>
</dbReference>
<accession>A0A427XNG5</accession>
<feature type="region of interest" description="Disordered" evidence="1">
    <location>
        <begin position="34"/>
        <end position="111"/>
    </location>
</feature>
<reference evidence="2 3" key="1">
    <citation type="submission" date="2018-11" db="EMBL/GenBank/DDBJ databases">
        <title>Genome sequence of Apiotrichum porosum DSM 27194.</title>
        <authorList>
            <person name="Aliyu H."/>
            <person name="Gorte O."/>
            <person name="Ochsenreither K."/>
        </authorList>
    </citation>
    <scope>NUCLEOTIDE SEQUENCE [LARGE SCALE GENOMIC DNA]</scope>
    <source>
        <strain evidence="2 3">DSM 27194</strain>
    </source>
</reference>
<dbReference type="AlphaFoldDB" id="A0A427XNG5"/>
<feature type="compositionally biased region" description="Basic and acidic residues" evidence="1">
    <location>
        <begin position="206"/>
        <end position="221"/>
    </location>
</feature>
<proteinExistence type="predicted"/>
<evidence type="ECO:0000313" key="3">
    <source>
        <dbReference type="Proteomes" id="UP000279236"/>
    </source>
</evidence>
<keyword evidence="3" id="KW-1185">Reference proteome</keyword>
<evidence type="ECO:0000256" key="1">
    <source>
        <dbReference type="SAM" id="MobiDB-lite"/>
    </source>
</evidence>
<comment type="caution">
    <text evidence="2">The sequence shown here is derived from an EMBL/GenBank/DDBJ whole genome shotgun (WGS) entry which is preliminary data.</text>
</comment>
<feature type="region of interest" description="Disordered" evidence="1">
    <location>
        <begin position="143"/>
        <end position="221"/>
    </location>
</feature>
<feature type="compositionally biased region" description="Basic residues" evidence="1">
    <location>
        <begin position="58"/>
        <end position="72"/>
    </location>
</feature>
<gene>
    <name evidence="2" type="ORF">EHS24_009035</name>
</gene>
<organism evidence="2 3">
    <name type="scientific">Apiotrichum porosum</name>
    <dbReference type="NCBI Taxonomy" id="105984"/>
    <lineage>
        <taxon>Eukaryota</taxon>
        <taxon>Fungi</taxon>
        <taxon>Dikarya</taxon>
        <taxon>Basidiomycota</taxon>
        <taxon>Agaricomycotina</taxon>
        <taxon>Tremellomycetes</taxon>
        <taxon>Trichosporonales</taxon>
        <taxon>Trichosporonaceae</taxon>
        <taxon>Apiotrichum</taxon>
    </lineage>
</organism>
<dbReference type="EMBL" id="RSCE01000008">
    <property type="protein sequence ID" value="RSH80455.1"/>
    <property type="molecule type" value="Genomic_DNA"/>
</dbReference>
<dbReference type="GeneID" id="39593578"/>
<sequence>MAFNPVLPANPAWTYMSADGRMVAVPSRAFPPPLAPSSASISSSMVAQNGSAQSSVRSGHHSSGRNKNKNKTNKAPTKPGMSKISPLATHPEIHSDDDESTPLPGPQYKSLSSTRAGTALWATTSVPLDGSLGVVPKGAVVGHNPADRAYAPKNPSSNQSKHSKSNGKAVVTGPTTFMVPDNSFGGGNKGHARIKGDAPSQNRAAIEAKRERTTTRTTKDKAIKGWTTNALSALSEVRSHRRDAIMDRAKRYTLREDRGTVTSKDVYRAIDSYNADKKKSTDKD</sequence>
<name>A0A427XNG5_9TREE</name>
<protein>
    <submittedName>
        <fullName evidence="2">Uncharacterized protein</fullName>
    </submittedName>
</protein>